<comment type="similarity">
    <text evidence="1">Belongs to the ClpA/ClpB family.</text>
</comment>
<comment type="caution">
    <text evidence="7">The sequence shown here is derived from an EMBL/GenBank/DDBJ whole genome shotgun (WGS) entry which is preliminary data.</text>
</comment>
<evidence type="ECO:0000259" key="6">
    <source>
        <dbReference type="PROSITE" id="PS51903"/>
    </source>
</evidence>
<feature type="compositionally biased region" description="Low complexity" evidence="5">
    <location>
        <begin position="540"/>
        <end position="552"/>
    </location>
</feature>
<protein>
    <submittedName>
        <fullName evidence="7">Protein SMAX1-LIKE 3-like</fullName>
    </submittedName>
</protein>
<feature type="region of interest" description="Disordered" evidence="5">
    <location>
        <begin position="181"/>
        <end position="206"/>
    </location>
</feature>
<evidence type="ECO:0000256" key="4">
    <source>
        <dbReference type="SAM" id="Coils"/>
    </source>
</evidence>
<dbReference type="Proteomes" id="UP000634136">
    <property type="component" value="Unassembled WGS sequence"/>
</dbReference>
<dbReference type="Gene3D" id="1.10.1780.10">
    <property type="entry name" value="Clp, N-terminal domain"/>
    <property type="match status" value="1"/>
</dbReference>
<dbReference type="InterPro" id="IPR004176">
    <property type="entry name" value="Clp_R_N"/>
</dbReference>
<dbReference type="InterPro" id="IPR051650">
    <property type="entry name" value="SL_signaling_regulator"/>
</dbReference>
<feature type="domain" description="Clp R" evidence="6">
    <location>
        <begin position="10"/>
        <end position="184"/>
    </location>
</feature>
<evidence type="ECO:0000256" key="3">
    <source>
        <dbReference type="PROSITE-ProRule" id="PRU01251"/>
    </source>
</evidence>
<dbReference type="InterPro" id="IPR027417">
    <property type="entry name" value="P-loop_NTPase"/>
</dbReference>
<keyword evidence="4" id="KW-0175">Coiled coil</keyword>
<dbReference type="Gene3D" id="3.40.50.300">
    <property type="entry name" value="P-loop containing nucleotide triphosphate hydrolases"/>
    <property type="match status" value="1"/>
</dbReference>
<evidence type="ECO:0000256" key="2">
    <source>
        <dbReference type="ARBA" id="ARBA00022737"/>
    </source>
</evidence>
<evidence type="ECO:0000256" key="1">
    <source>
        <dbReference type="ARBA" id="ARBA00008675"/>
    </source>
</evidence>
<dbReference type="Pfam" id="PF23569">
    <property type="entry name" value="NBD_SMAX1"/>
    <property type="match status" value="1"/>
</dbReference>
<gene>
    <name evidence="7" type="ORF">G2W53_025902</name>
</gene>
<organism evidence="7 8">
    <name type="scientific">Senna tora</name>
    <dbReference type="NCBI Taxonomy" id="362788"/>
    <lineage>
        <taxon>Eukaryota</taxon>
        <taxon>Viridiplantae</taxon>
        <taxon>Streptophyta</taxon>
        <taxon>Embryophyta</taxon>
        <taxon>Tracheophyta</taxon>
        <taxon>Spermatophyta</taxon>
        <taxon>Magnoliopsida</taxon>
        <taxon>eudicotyledons</taxon>
        <taxon>Gunneridae</taxon>
        <taxon>Pentapetalae</taxon>
        <taxon>rosids</taxon>
        <taxon>fabids</taxon>
        <taxon>Fabales</taxon>
        <taxon>Fabaceae</taxon>
        <taxon>Caesalpinioideae</taxon>
        <taxon>Cassia clade</taxon>
        <taxon>Senna</taxon>
    </lineage>
</organism>
<dbReference type="EMBL" id="JAAIUW010000008">
    <property type="protein sequence ID" value="KAF7820447.1"/>
    <property type="molecule type" value="Genomic_DNA"/>
</dbReference>
<dbReference type="AlphaFoldDB" id="A0A834WF79"/>
<keyword evidence="8" id="KW-1185">Reference proteome</keyword>
<accession>A0A834WF79</accession>
<name>A0A834WF79_9FABA</name>
<feature type="coiled-coil region" evidence="4">
    <location>
        <begin position="489"/>
        <end position="516"/>
    </location>
</feature>
<keyword evidence="2 3" id="KW-0677">Repeat</keyword>
<evidence type="ECO:0000313" key="8">
    <source>
        <dbReference type="Proteomes" id="UP000634136"/>
    </source>
</evidence>
<evidence type="ECO:0000313" key="7">
    <source>
        <dbReference type="EMBL" id="KAF7820447.1"/>
    </source>
</evidence>
<dbReference type="PANTHER" id="PTHR43572">
    <property type="entry name" value="CHAPERONE PROTEIN CLPD, CHLOROPLASTIC"/>
    <property type="match status" value="1"/>
</dbReference>
<dbReference type="SUPFAM" id="SSF81923">
    <property type="entry name" value="Double Clp-N motif"/>
    <property type="match status" value="1"/>
</dbReference>
<feature type="region of interest" description="Disordered" evidence="5">
    <location>
        <begin position="528"/>
        <end position="562"/>
    </location>
</feature>
<reference evidence="7" key="1">
    <citation type="submission" date="2020-09" db="EMBL/GenBank/DDBJ databases">
        <title>Genome-Enabled Discovery of Anthraquinone Biosynthesis in Senna tora.</title>
        <authorList>
            <person name="Kang S.-H."/>
            <person name="Pandey R.P."/>
            <person name="Lee C.-M."/>
            <person name="Sim J.-S."/>
            <person name="Jeong J.-T."/>
            <person name="Choi B.-S."/>
            <person name="Jung M."/>
            <person name="Ginzburg D."/>
            <person name="Zhao K."/>
            <person name="Won S.Y."/>
            <person name="Oh T.-J."/>
            <person name="Yu Y."/>
            <person name="Kim N.-H."/>
            <person name="Lee O.R."/>
            <person name="Lee T.-H."/>
            <person name="Bashyal P."/>
            <person name="Kim T.-S."/>
            <person name="Lee W.-H."/>
            <person name="Kawkins C."/>
            <person name="Kim C.-K."/>
            <person name="Kim J.S."/>
            <person name="Ahn B.O."/>
            <person name="Rhee S.Y."/>
            <person name="Sohng J.K."/>
        </authorList>
    </citation>
    <scope>NUCLEOTIDE SEQUENCE</scope>
    <source>
        <tissue evidence="7">Leaf</tissue>
    </source>
</reference>
<sequence>MRAGICSIQLQALTPEAASVVKQAVSLATRRGHAQVTPLHVASAMLAPATTTASSGLLRRACLQCHSHPLQCKALELCFNVALNRLPASTPTPLLGPHYAAASNGISGNAPSLSNALVAAFKRAQSHQRRGSIEAQNQSILALKIEVEQLVISILDDPSVSRVMREAGFSSTIVKSKVEQYNSNSNSNNSCDQISSQTPTTTKPNIMKHHCKGKDHGGGGGDEVASVVELVLNRRRNVVIVGESVGSGEGLARGVMERVVNSSGVEVVCFRNKEEVERKIVELRKIIVGGRGRGRGRGVVLYLGDLEWLVEMFSYYNHMVMEVKRLVSEEENVCLLGVASFKTYIKCKTCQPSLETLWDLHPFTIPLPTLSLTFNINCNSEMKSGERCYYEDRGGVRKNLSCCTDCTVKFEKEAQTIITINNSMPKKDYCTPPIVSSSTSNPTLPSWLLNYQESERVKDLCKKWNSFCNFQRHPHHKNLMISPPSSSKLECELLYREEARNNVEEEEEEENDVVCSKDNNNNLIMFMPEPDTTTRPDLLSNPNSSPNSASSSEADLDGLDTSHVFKDPTQENLEILCDALDNKVGPRHKHVLREISSTVLHCRSGKKIDHSRQDTWMVFTCNDGEGEQVSRELAKAVFGSYANFVMISGSSSSSCLLDDNDKKRVRSSKDEVERFGEALNENPHRVFFLEGMDGISHKSVIYKEAIRSGSLRFNNGDEVVPLKDAIVIFCIDDAINDNDDDDECNLIELVDKHIVFRTQELGDIN</sequence>
<dbReference type="InterPro" id="IPR058680">
    <property type="entry name" value="NBD_SMAX1-like"/>
</dbReference>
<dbReference type="PROSITE" id="PS51903">
    <property type="entry name" value="CLP_R"/>
    <property type="match status" value="1"/>
</dbReference>
<dbReference type="OrthoDB" id="750498at2759"/>
<dbReference type="PANTHER" id="PTHR43572:SF78">
    <property type="entry name" value="CLP R DOMAIN-CONTAINING PROTEIN"/>
    <property type="match status" value="1"/>
</dbReference>
<dbReference type="InterPro" id="IPR036628">
    <property type="entry name" value="Clp_N_dom_sf"/>
</dbReference>
<feature type="compositionally biased region" description="Polar residues" evidence="5">
    <location>
        <begin position="191"/>
        <end position="204"/>
    </location>
</feature>
<proteinExistence type="inferred from homology"/>
<evidence type="ECO:0000256" key="5">
    <source>
        <dbReference type="SAM" id="MobiDB-lite"/>
    </source>
</evidence>